<feature type="domain" description="Phospholipid/glycerol acyltransferase" evidence="5">
    <location>
        <begin position="76"/>
        <end position="195"/>
    </location>
</feature>
<dbReference type="GO" id="GO:0003841">
    <property type="term" value="F:1-acylglycerol-3-phosphate O-acyltransferase activity"/>
    <property type="evidence" value="ECO:0007669"/>
    <property type="project" value="TreeGrafter"/>
</dbReference>
<keyword evidence="2 6" id="KW-0808">Transferase</keyword>
<feature type="transmembrane region" description="Helical" evidence="4">
    <location>
        <begin position="12"/>
        <end position="32"/>
    </location>
</feature>
<evidence type="ECO:0000313" key="7">
    <source>
        <dbReference type="Proteomes" id="UP000252733"/>
    </source>
</evidence>
<comment type="caution">
    <text evidence="6">The sequence shown here is derived from an EMBL/GenBank/DDBJ whole genome shotgun (WGS) entry which is preliminary data.</text>
</comment>
<dbReference type="SMART" id="SM00563">
    <property type="entry name" value="PlsC"/>
    <property type="match status" value="1"/>
</dbReference>
<protein>
    <submittedName>
        <fullName evidence="6">1-acyl-sn-glycerol-3-phosphate acyltransferase</fullName>
    </submittedName>
</protein>
<comment type="pathway">
    <text evidence="1">Lipid metabolism.</text>
</comment>
<keyword evidence="7" id="KW-1185">Reference proteome</keyword>
<keyword evidence="4" id="KW-0472">Membrane</keyword>
<proteinExistence type="predicted"/>
<keyword evidence="3 6" id="KW-0012">Acyltransferase</keyword>
<evidence type="ECO:0000259" key="5">
    <source>
        <dbReference type="SMART" id="SM00563"/>
    </source>
</evidence>
<accession>A0A2T0XM89</accession>
<evidence type="ECO:0000256" key="1">
    <source>
        <dbReference type="ARBA" id="ARBA00005189"/>
    </source>
</evidence>
<dbReference type="STRING" id="1168289.GCA_000259075_00999"/>
<gene>
    <name evidence="6" type="ORF">DFO77_10366</name>
</gene>
<dbReference type="CDD" id="cd07989">
    <property type="entry name" value="LPLAT_AGPAT-like"/>
    <property type="match status" value="1"/>
</dbReference>
<dbReference type="PANTHER" id="PTHR10434:SF11">
    <property type="entry name" value="1-ACYL-SN-GLYCEROL-3-PHOSPHATE ACYLTRANSFERASE"/>
    <property type="match status" value="1"/>
</dbReference>
<evidence type="ECO:0000256" key="3">
    <source>
        <dbReference type="ARBA" id="ARBA00023315"/>
    </source>
</evidence>
<dbReference type="EMBL" id="QPIZ01000003">
    <property type="protein sequence ID" value="RCW38601.1"/>
    <property type="molecule type" value="Genomic_DNA"/>
</dbReference>
<dbReference type="SUPFAM" id="SSF69593">
    <property type="entry name" value="Glycerol-3-phosphate (1)-acyltransferase"/>
    <property type="match status" value="1"/>
</dbReference>
<dbReference type="OrthoDB" id="9803035at2"/>
<organism evidence="6 7">
    <name type="scientific">Marinilabilia salmonicolor</name>
    <dbReference type="NCBI Taxonomy" id="989"/>
    <lineage>
        <taxon>Bacteria</taxon>
        <taxon>Pseudomonadati</taxon>
        <taxon>Bacteroidota</taxon>
        <taxon>Bacteroidia</taxon>
        <taxon>Marinilabiliales</taxon>
        <taxon>Marinilabiliaceae</taxon>
        <taxon>Marinilabilia</taxon>
    </lineage>
</organism>
<evidence type="ECO:0000256" key="2">
    <source>
        <dbReference type="ARBA" id="ARBA00022679"/>
    </source>
</evidence>
<evidence type="ECO:0000313" key="6">
    <source>
        <dbReference type="EMBL" id="RCW38601.1"/>
    </source>
</evidence>
<dbReference type="Pfam" id="PF01553">
    <property type="entry name" value="Acyltransferase"/>
    <property type="match status" value="1"/>
</dbReference>
<name>A0A2T0XM89_9BACT</name>
<reference evidence="6 7" key="1">
    <citation type="submission" date="2018-07" db="EMBL/GenBank/DDBJ databases">
        <title>Freshwater and sediment microbial communities from various areas in North America, analyzing microbe dynamics in response to fracking.</title>
        <authorList>
            <person name="Lamendella R."/>
        </authorList>
    </citation>
    <scope>NUCLEOTIDE SEQUENCE [LARGE SCALE GENOMIC DNA]</scope>
    <source>
        <strain evidence="6 7">160A</strain>
    </source>
</reference>
<keyword evidence="4" id="KW-1133">Transmembrane helix</keyword>
<evidence type="ECO:0000256" key="4">
    <source>
        <dbReference type="SAM" id="Phobius"/>
    </source>
</evidence>
<dbReference type="RefSeq" id="WP_106152973.1">
    <property type="nucleotide sequence ID" value="NZ_PVTS01000007.1"/>
</dbReference>
<dbReference type="PANTHER" id="PTHR10434">
    <property type="entry name" value="1-ACYL-SN-GLYCEROL-3-PHOSPHATE ACYLTRANSFERASE"/>
    <property type="match status" value="1"/>
</dbReference>
<dbReference type="AlphaFoldDB" id="A0A2T0XM89"/>
<dbReference type="GO" id="GO:0006654">
    <property type="term" value="P:phosphatidic acid biosynthetic process"/>
    <property type="evidence" value="ECO:0007669"/>
    <property type="project" value="TreeGrafter"/>
</dbReference>
<sequence length="243" mass="27421">MRAVLGILLTPVFHLYMIALIVGFYPVQVIALKFFGEHARRRSVDVLNIMLLRGLWIMGARVRYIGLENLPKDRPVIVVANHQSMYDIPAIGWVFRDFYPKFIAKIELSKNMFSISYNLKHGQSALIDRANGSQSVREILKLGRLIEKKHYAACIFPEGTRSKTGKLKPFMSAGIQTLLRGAPSAVIVPFVISGHHRILKNGNFPLQFGEKVTYQILKPIEPGQYSSEEITGHLEKVIGSHLK</sequence>
<keyword evidence="4" id="KW-0812">Transmembrane</keyword>
<dbReference type="InterPro" id="IPR002123">
    <property type="entry name" value="Plipid/glycerol_acylTrfase"/>
</dbReference>
<dbReference type="Proteomes" id="UP000252733">
    <property type="component" value="Unassembled WGS sequence"/>
</dbReference>